<protein>
    <recommendedName>
        <fullName evidence="8">Acyl-coenzyme A diphosphatase SCS3</fullName>
        <ecNumber evidence="8">3.6.1.-</ecNumber>
    </recommendedName>
    <alternativeName>
        <fullName evidence="8">FIT family protein SCS3</fullName>
    </alternativeName>
</protein>
<feature type="compositionally biased region" description="Low complexity" evidence="9">
    <location>
        <begin position="19"/>
        <end position="48"/>
    </location>
</feature>
<evidence type="ECO:0000256" key="1">
    <source>
        <dbReference type="ARBA" id="ARBA00004477"/>
    </source>
</evidence>
<dbReference type="InterPro" id="IPR046400">
    <property type="entry name" value="SCS3"/>
</dbReference>
<keyword evidence="5 8" id="KW-1133">Transmembrane helix</keyword>
<evidence type="ECO:0000256" key="7">
    <source>
        <dbReference type="ARBA" id="ARBA00023136"/>
    </source>
</evidence>
<comment type="similarity">
    <text evidence="8">Belongs to the FIT family. Fungal FIT2B/SCS3 subfamily.</text>
</comment>
<evidence type="ECO:0000256" key="9">
    <source>
        <dbReference type="SAM" id="MobiDB-lite"/>
    </source>
</evidence>
<feature type="transmembrane region" description="Helical" evidence="10">
    <location>
        <begin position="146"/>
        <end position="165"/>
    </location>
</feature>
<comment type="catalytic activity">
    <reaction evidence="8">
        <text>hexadecanoyl-CoA + H2O = S-hexadecanoyl-4'-phosphopantetheine + adenosine 3',5'-bisphosphate + 2 H(+)</text>
        <dbReference type="Rhea" id="RHEA:50032"/>
        <dbReference type="ChEBI" id="CHEBI:15377"/>
        <dbReference type="ChEBI" id="CHEBI:15378"/>
        <dbReference type="ChEBI" id="CHEBI:57379"/>
        <dbReference type="ChEBI" id="CHEBI:58343"/>
        <dbReference type="ChEBI" id="CHEBI:132018"/>
    </reaction>
</comment>
<accession>A0A3S4D591</accession>
<keyword evidence="7 8" id="KW-0472">Membrane</keyword>
<name>A0A3S4D591_9PEZI</name>
<feature type="transmembrane region" description="Helical" evidence="10">
    <location>
        <begin position="341"/>
        <end position="357"/>
    </location>
</feature>
<comment type="catalytic activity">
    <reaction evidence="8">
        <text>(9Z)-octadecenoyl-CoA + H2O = S-(9Z-octadecenoyl)-4'-phosphopantetheine + adenosine 3',5'-bisphosphate + 2 H(+)</text>
        <dbReference type="Rhea" id="RHEA:65564"/>
        <dbReference type="ChEBI" id="CHEBI:15377"/>
        <dbReference type="ChEBI" id="CHEBI:15378"/>
        <dbReference type="ChEBI" id="CHEBI:57387"/>
        <dbReference type="ChEBI" id="CHEBI:58343"/>
        <dbReference type="ChEBI" id="CHEBI:156553"/>
    </reaction>
</comment>
<dbReference type="PANTHER" id="PTHR23129:SF0">
    <property type="entry name" value="ACYL-COENZYME A DIPHOSPHATASE FITM2"/>
    <property type="match status" value="1"/>
</dbReference>
<comment type="function">
    <text evidence="8">Fatty acyl-coenzyme A (CoA) diphosphatase that hydrolyzes fatty acyl-CoA to yield acyl-4'-phosphopantetheine and adenosine 3',5'-bisphosphate. Preferentially hydrolyzes unsaturated long-chain acyl-CoA substrates in the endoplasmic reticulum (ER) lumen. This catalytic activity is required for maintaining ER structure and for lipid droplets (LDs) biogenesis, which are lipid storage organelles involved in maintaining lipid and energy homeostasis. May directly bind to diacylglycerol (DAGs) and triacylglycerol, which is also important for LD biogenesis. May support directional budding of nacent LDs from the ER into the cytosol by reducing DAG levels at sites of LD formation. May play a role in the regulation of cell morphology and cytoskeletal organization. Involved in phospholipid biosynthesis.</text>
</comment>
<dbReference type="GO" id="GO:0008654">
    <property type="term" value="P:phospholipid biosynthetic process"/>
    <property type="evidence" value="ECO:0007669"/>
    <property type="project" value="UniProtKB-KW"/>
</dbReference>
<comment type="catalytic activity">
    <reaction evidence="8">
        <text>an acyl-CoA + H2O = an acyl-4'-phosphopantetheine + adenosine 3',5'-bisphosphate + 2 H(+)</text>
        <dbReference type="Rhea" id="RHEA:50044"/>
        <dbReference type="ChEBI" id="CHEBI:15377"/>
        <dbReference type="ChEBI" id="CHEBI:15378"/>
        <dbReference type="ChEBI" id="CHEBI:58342"/>
        <dbReference type="ChEBI" id="CHEBI:58343"/>
        <dbReference type="ChEBI" id="CHEBI:132023"/>
    </reaction>
</comment>
<dbReference type="InterPro" id="IPR019388">
    <property type="entry name" value="FIT"/>
</dbReference>
<dbReference type="PANTHER" id="PTHR23129">
    <property type="entry name" value="ACYL-COENZYME A DIPHOSPHATASE FITM2"/>
    <property type="match status" value="1"/>
</dbReference>
<evidence type="ECO:0000256" key="2">
    <source>
        <dbReference type="ARBA" id="ARBA00022692"/>
    </source>
</evidence>
<comment type="catalytic activity">
    <reaction evidence="8">
        <text>(5Z,8Z,11Z,14Z)-eicosatetraenoyl-CoA + H2O = S-(5Z,8Z,11Z,14Z-eicosatetraenoyl)-4'-phosphopantetheine + adenosine 3',5'-bisphosphate + 2 H(+)</text>
        <dbReference type="Rhea" id="RHEA:65568"/>
        <dbReference type="ChEBI" id="CHEBI:15377"/>
        <dbReference type="ChEBI" id="CHEBI:15378"/>
        <dbReference type="ChEBI" id="CHEBI:57368"/>
        <dbReference type="ChEBI" id="CHEBI:58343"/>
        <dbReference type="ChEBI" id="CHEBI:156554"/>
    </reaction>
</comment>
<dbReference type="GO" id="GO:0140042">
    <property type="term" value="P:lipid droplet formation"/>
    <property type="evidence" value="ECO:0007669"/>
    <property type="project" value="UniProtKB-UniRule"/>
</dbReference>
<dbReference type="HAMAP" id="MF_03231">
    <property type="entry name" value="SCS3"/>
    <property type="match status" value="1"/>
</dbReference>
<keyword evidence="3 8" id="KW-0378">Hydrolase</keyword>
<dbReference type="Pfam" id="PF10261">
    <property type="entry name" value="FIT"/>
    <property type="match status" value="1"/>
</dbReference>
<comment type="subcellular location">
    <subcellularLocation>
        <location evidence="1 8">Endoplasmic reticulum membrane</location>
        <topology evidence="1 8">Multi-pass membrane protein</topology>
    </subcellularLocation>
</comment>
<gene>
    <name evidence="8" type="primary">SCS3</name>
    <name evidence="8" type="synonym">FIT2B</name>
    <name evidence="11" type="ORF">TT172_LOCUS5398</name>
</gene>
<keyword evidence="4 8" id="KW-0256">Endoplasmic reticulum</keyword>
<feature type="active site" evidence="8">
    <location>
        <position position="335"/>
    </location>
</feature>
<dbReference type="EC" id="3.6.1.-" evidence="8"/>
<dbReference type="GO" id="GO:0005789">
    <property type="term" value="C:endoplasmic reticulum membrane"/>
    <property type="evidence" value="ECO:0007669"/>
    <property type="project" value="UniProtKB-SubCell"/>
</dbReference>
<keyword evidence="8" id="KW-0594">Phospholipid biosynthesis</keyword>
<evidence type="ECO:0000313" key="12">
    <source>
        <dbReference type="Proteomes" id="UP000289323"/>
    </source>
</evidence>
<dbReference type="Proteomes" id="UP000289323">
    <property type="component" value="Unassembled WGS sequence"/>
</dbReference>
<evidence type="ECO:0000256" key="10">
    <source>
        <dbReference type="SAM" id="Phobius"/>
    </source>
</evidence>
<evidence type="ECO:0000256" key="5">
    <source>
        <dbReference type="ARBA" id="ARBA00022989"/>
    </source>
</evidence>
<evidence type="ECO:0000256" key="3">
    <source>
        <dbReference type="ARBA" id="ARBA00022801"/>
    </source>
</evidence>
<keyword evidence="8" id="KW-0444">Lipid biosynthesis</keyword>
<dbReference type="AlphaFoldDB" id="A0A3S4D591"/>
<feature type="transmembrane region" description="Helical" evidence="10">
    <location>
        <begin position="237"/>
        <end position="260"/>
    </location>
</feature>
<feature type="region of interest" description="Disordered" evidence="9">
    <location>
        <begin position="1"/>
        <end position="48"/>
    </location>
</feature>
<dbReference type="EMBL" id="OUUZ01000009">
    <property type="protein sequence ID" value="SPQ22979.1"/>
    <property type="molecule type" value="Genomic_DNA"/>
</dbReference>
<keyword evidence="2 8" id="KW-0812">Transmembrane</keyword>
<feature type="transmembrane region" description="Helical" evidence="10">
    <location>
        <begin position="315"/>
        <end position="335"/>
    </location>
</feature>
<keyword evidence="6" id="KW-0443">Lipid metabolism</keyword>
<sequence>MDGTTDPQPRRYKSPSDLARAPPSSPPRTARITSTSTTTITTTRRNSPYLPTPTELALLALYPAILLFGAVYAVLSPTVPYPAAAGQQQQQPPPPPPSYFARKDNLLNTLFVKRGWAWITLAFASFVVTHPALAGRRRRLRLLRAAVLRWALVTVWWVFVTQWFFGPALIDRGFRWTGGKCEAVAAAAVAAGRQQQQVATVVGEGREGPSPAGVVKEVLTAAACKASGGRWSGGHDISGHVFLLVLGSFFLVQEVGWVVARWGRYLGEERCVVMRDGAVKGAAVEAEREGGGRMEGVEEGVGLPVLEALGLGGRFAAAVVGLCVWMLLMTAIYFHTWFEKLTGLLVALAGLYVTYVLPRWVPALRGIVGLPGI</sequence>
<organism evidence="11 12">
    <name type="scientific">Thermothielavioides terrestris</name>
    <dbReference type="NCBI Taxonomy" id="2587410"/>
    <lineage>
        <taxon>Eukaryota</taxon>
        <taxon>Fungi</taxon>
        <taxon>Dikarya</taxon>
        <taxon>Ascomycota</taxon>
        <taxon>Pezizomycotina</taxon>
        <taxon>Sordariomycetes</taxon>
        <taxon>Sordariomycetidae</taxon>
        <taxon>Sordariales</taxon>
        <taxon>Chaetomiaceae</taxon>
        <taxon>Thermothielavioides</taxon>
    </lineage>
</organism>
<evidence type="ECO:0000256" key="6">
    <source>
        <dbReference type="ARBA" id="ARBA00023098"/>
    </source>
</evidence>
<keyword evidence="8" id="KW-1208">Phospholipid metabolism</keyword>
<dbReference type="GO" id="GO:0010945">
    <property type="term" value="F:coenzyme A diphosphatase activity"/>
    <property type="evidence" value="ECO:0007669"/>
    <property type="project" value="InterPro"/>
</dbReference>
<reference evidence="11 12" key="1">
    <citation type="submission" date="2018-04" db="EMBL/GenBank/DDBJ databases">
        <authorList>
            <person name="Huttner S."/>
            <person name="Dainat J."/>
        </authorList>
    </citation>
    <scope>NUCLEOTIDE SEQUENCE [LARGE SCALE GENOMIC DNA]</scope>
</reference>
<feature type="transmembrane region" description="Helical" evidence="10">
    <location>
        <begin position="56"/>
        <end position="75"/>
    </location>
</feature>
<feature type="transmembrane region" description="Helical" evidence="10">
    <location>
        <begin position="115"/>
        <end position="134"/>
    </location>
</feature>
<evidence type="ECO:0000256" key="8">
    <source>
        <dbReference type="HAMAP-Rule" id="MF_03231"/>
    </source>
</evidence>
<feature type="active site" evidence="8">
    <location>
        <position position="240"/>
    </location>
</feature>
<proteinExistence type="inferred from homology"/>
<evidence type="ECO:0000313" key="11">
    <source>
        <dbReference type="EMBL" id="SPQ22979.1"/>
    </source>
</evidence>
<evidence type="ECO:0000256" key="4">
    <source>
        <dbReference type="ARBA" id="ARBA00022824"/>
    </source>
</evidence>